<name>A0A0G0PSI0_9BACT</name>
<dbReference type="InterPro" id="IPR037914">
    <property type="entry name" value="SpoVT-AbrB_sf"/>
</dbReference>
<evidence type="ECO:0000259" key="2">
    <source>
        <dbReference type="PROSITE" id="PS51740"/>
    </source>
</evidence>
<dbReference type="PROSITE" id="PS51740">
    <property type="entry name" value="SPOVT_ABRB"/>
    <property type="match status" value="1"/>
</dbReference>
<organism evidence="3 4">
    <name type="scientific">Candidatus Gottesmanbacteria bacterium GW2011_GWC2_39_8</name>
    <dbReference type="NCBI Taxonomy" id="1618450"/>
    <lineage>
        <taxon>Bacteria</taxon>
        <taxon>Candidatus Gottesmaniibacteriota</taxon>
    </lineage>
</organism>
<evidence type="ECO:0000313" key="3">
    <source>
        <dbReference type="EMBL" id="KKR31099.1"/>
    </source>
</evidence>
<proteinExistence type="predicted"/>
<keyword evidence="1" id="KW-0238">DNA-binding</keyword>
<dbReference type="AlphaFoldDB" id="A0A0G0PSI0"/>
<dbReference type="Proteomes" id="UP000034539">
    <property type="component" value="Unassembled WGS sequence"/>
</dbReference>
<comment type="caution">
    <text evidence="3">The sequence shown here is derived from an EMBL/GenBank/DDBJ whole genome shotgun (WGS) entry which is preliminary data.</text>
</comment>
<accession>A0A0G0PSI0</accession>
<evidence type="ECO:0000256" key="1">
    <source>
        <dbReference type="PROSITE-ProRule" id="PRU01076"/>
    </source>
</evidence>
<reference evidence="3 4" key="1">
    <citation type="journal article" date="2015" name="Nature">
        <title>rRNA introns, odd ribosomes, and small enigmatic genomes across a large radiation of phyla.</title>
        <authorList>
            <person name="Brown C.T."/>
            <person name="Hug L.A."/>
            <person name="Thomas B.C."/>
            <person name="Sharon I."/>
            <person name="Castelle C.J."/>
            <person name="Singh A."/>
            <person name="Wilkins M.J."/>
            <person name="Williams K.H."/>
            <person name="Banfield J.F."/>
        </authorList>
    </citation>
    <scope>NUCLEOTIDE SEQUENCE [LARGE SCALE GENOMIC DNA]</scope>
</reference>
<dbReference type="Pfam" id="PF04014">
    <property type="entry name" value="MazE_antitoxin"/>
    <property type="match status" value="1"/>
</dbReference>
<dbReference type="SUPFAM" id="SSF89447">
    <property type="entry name" value="AbrB/MazE/MraZ-like"/>
    <property type="match status" value="1"/>
</dbReference>
<gene>
    <name evidence="3" type="ORF">UT63_C0083G0009</name>
</gene>
<dbReference type="NCBIfam" id="TIGR01439">
    <property type="entry name" value="lp_hng_hel_AbrB"/>
    <property type="match status" value="1"/>
</dbReference>
<evidence type="ECO:0000313" key="4">
    <source>
        <dbReference type="Proteomes" id="UP000034539"/>
    </source>
</evidence>
<dbReference type="GO" id="GO:0003677">
    <property type="term" value="F:DNA binding"/>
    <property type="evidence" value="ECO:0007669"/>
    <property type="project" value="UniProtKB-UniRule"/>
</dbReference>
<dbReference type="EMBL" id="LBXN01000083">
    <property type="protein sequence ID" value="KKR31099.1"/>
    <property type="molecule type" value="Genomic_DNA"/>
</dbReference>
<protein>
    <recommendedName>
        <fullName evidence="2">SpoVT-AbrB domain-containing protein</fullName>
    </recommendedName>
</protein>
<feature type="domain" description="SpoVT-AbrB" evidence="2">
    <location>
        <begin position="8"/>
        <end position="54"/>
    </location>
</feature>
<dbReference type="InterPro" id="IPR007159">
    <property type="entry name" value="SpoVT-AbrB_dom"/>
</dbReference>
<sequence length="89" mass="9991">MYNFLTMTTTSTITSKRQLTIPSSFFSALGWEEGQKVVVTMKDNNSLVISPATKLVDQLAGSVKMPKRFEGLKPDDIIKKAKKEYFQGK</sequence>
<dbReference type="Gene3D" id="2.10.260.10">
    <property type="match status" value="1"/>
</dbReference>
<dbReference type="SMART" id="SM00966">
    <property type="entry name" value="SpoVT_AbrB"/>
    <property type="match status" value="1"/>
</dbReference>